<gene>
    <name evidence="4" type="ORF">CW354_05960</name>
</gene>
<feature type="compositionally biased region" description="Acidic residues" evidence="1">
    <location>
        <begin position="251"/>
        <end position="262"/>
    </location>
</feature>
<name>A0A2S7K5X6_9PROT</name>
<dbReference type="Pfam" id="PF04366">
    <property type="entry name" value="Ysc84"/>
    <property type="match status" value="1"/>
</dbReference>
<reference evidence="4 5" key="1">
    <citation type="submission" date="2017-12" db="EMBL/GenBank/DDBJ databases">
        <authorList>
            <person name="Hurst M.R.H."/>
        </authorList>
    </citation>
    <scope>NUCLEOTIDE SEQUENCE [LARGE SCALE GENOMIC DNA]</scope>
    <source>
        <strain evidence="4 5">SY-3-19</strain>
    </source>
</reference>
<evidence type="ECO:0000313" key="5">
    <source>
        <dbReference type="Proteomes" id="UP000239504"/>
    </source>
</evidence>
<feature type="domain" description="Ysc84 actin-binding" evidence="3">
    <location>
        <begin position="105"/>
        <end position="213"/>
    </location>
</feature>
<accession>A0A2S7K5X6</accession>
<dbReference type="PANTHER" id="PTHR15629:SF2">
    <property type="entry name" value="SH3 DOMAIN-CONTAINING YSC84-LIKE PROTEIN 1"/>
    <property type="match status" value="1"/>
</dbReference>
<organism evidence="4 5">
    <name type="scientific">Hyphococcus luteus</name>
    <dbReference type="NCBI Taxonomy" id="2058213"/>
    <lineage>
        <taxon>Bacteria</taxon>
        <taxon>Pseudomonadati</taxon>
        <taxon>Pseudomonadota</taxon>
        <taxon>Alphaproteobacteria</taxon>
        <taxon>Parvularculales</taxon>
        <taxon>Parvularculaceae</taxon>
        <taxon>Hyphococcus</taxon>
    </lineage>
</organism>
<evidence type="ECO:0000256" key="1">
    <source>
        <dbReference type="SAM" id="MobiDB-lite"/>
    </source>
</evidence>
<keyword evidence="2" id="KW-0732">Signal</keyword>
<dbReference type="InterPro" id="IPR051702">
    <property type="entry name" value="SH3_domain_YSC84-like"/>
</dbReference>
<dbReference type="Proteomes" id="UP000239504">
    <property type="component" value="Unassembled WGS sequence"/>
</dbReference>
<keyword evidence="5" id="KW-1185">Reference proteome</keyword>
<dbReference type="CDD" id="cd11524">
    <property type="entry name" value="SYLF"/>
    <property type="match status" value="1"/>
</dbReference>
<dbReference type="EMBL" id="PJCH01000005">
    <property type="protein sequence ID" value="PQA87892.1"/>
    <property type="molecule type" value="Genomic_DNA"/>
</dbReference>
<dbReference type="RefSeq" id="WP_104829137.1">
    <property type="nucleotide sequence ID" value="NZ_PJCH01000005.1"/>
</dbReference>
<feature type="region of interest" description="Disordered" evidence="1">
    <location>
        <begin position="235"/>
        <end position="278"/>
    </location>
</feature>
<sequence length="278" mass="29404">MKRLFCMLGAFGAAISMTIAPASAKPKGEKAEELVVKAADTVSYFANDSAFEPLWDTADQAKAMVIIPKSIRGGFIIGASGGNAVMVARNEDGSWSEPTFFTIGSLSVGFQAGVEGSETILLIMTQRGMEHMLSTNVKLGADLSLAAGPIGAGAKAQTVDVLAFSRSRGLYGGVSLEGAILKSRNSWNEGYYQANVSPVDIIFREKVSHPQSAVLQNAVWALAHRDEPGAQPAVMAPVQPARIDPVTGEPLPDEPEYEDDDVWAAPIGPVEPAEEDNN</sequence>
<evidence type="ECO:0000313" key="4">
    <source>
        <dbReference type="EMBL" id="PQA87892.1"/>
    </source>
</evidence>
<feature type="signal peptide" evidence="2">
    <location>
        <begin position="1"/>
        <end position="24"/>
    </location>
</feature>
<dbReference type="OrthoDB" id="9782434at2"/>
<evidence type="ECO:0000256" key="2">
    <source>
        <dbReference type="SAM" id="SignalP"/>
    </source>
</evidence>
<comment type="caution">
    <text evidence="4">The sequence shown here is derived from an EMBL/GenBank/DDBJ whole genome shotgun (WGS) entry which is preliminary data.</text>
</comment>
<protein>
    <recommendedName>
        <fullName evidence="3">Ysc84 actin-binding domain-containing protein</fullName>
    </recommendedName>
</protein>
<feature type="chain" id="PRO_5015441614" description="Ysc84 actin-binding domain-containing protein" evidence="2">
    <location>
        <begin position="25"/>
        <end position="278"/>
    </location>
</feature>
<dbReference type="GO" id="GO:0035091">
    <property type="term" value="F:phosphatidylinositol binding"/>
    <property type="evidence" value="ECO:0007669"/>
    <property type="project" value="TreeGrafter"/>
</dbReference>
<dbReference type="PANTHER" id="PTHR15629">
    <property type="entry name" value="SH3YL1 PROTEIN"/>
    <property type="match status" value="1"/>
</dbReference>
<dbReference type="AlphaFoldDB" id="A0A2S7K5X6"/>
<proteinExistence type="predicted"/>
<evidence type="ECO:0000259" key="3">
    <source>
        <dbReference type="Pfam" id="PF04366"/>
    </source>
</evidence>
<dbReference type="InterPro" id="IPR007461">
    <property type="entry name" value="Ysc84_actin-binding"/>
</dbReference>